<sequence length="628" mass="67765">MSENARTAPPGGIPPEDAAAWQRIRRYAVPAHMIERATAHRLAGDWRAACAAAGTETTVDPAALAAEHGADIAAAVAEDLRHFAPDLLRWHLPRVLGGRTVVAPNRRVLLARYGSGPDAPVLYVTTRAMVDGPQRLRLHCAPVDPHARRHSYASWVVEDWTRARWFWDARHTAELRAVAGPADRIPFFHPDGTPLREDEVPAADPGPADPAGQAEWAAVLQWRGESAEAFAAAGIALDLTLPPNAYRWSDAVAALKGATLDPALLAAGVRRLAAAGAGDRFEFAPHWRCLLLVELAPDGALRARLVDSSEVRDVPRLPDHAWRPLPDLHLVRTGRTAPRELHPLVTAALFPAAGPAAGPPGPAAPRTVRVRCVGEWHEVRSRGGVLDVPHSAEEQQRERALRAFGGDVAGCFAVREAWASGEGRLPRALRAERRELFERVQHGDTPGVLALLDAGLDPRVRNGRGQGLLHLLPFVRHEELLPRLLEAGLGLEEQDDFERTPLQSAVQNGGTASLVRALLAAGARTDVTDNMELSLGQVVSRYKRADLAFLKELVEERHPGINFEEYDEFLAERAEWGDFEDDDYEEDGYGEAGDDGDAAVKGDAAADGDAAAEADAATEDASDGGAAR</sequence>
<keyword evidence="4" id="KW-1185">Reference proteome</keyword>
<reference evidence="3 4" key="1">
    <citation type="submission" date="2023-05" db="EMBL/GenBank/DDBJ databases">
        <title>Sequencing and Assembly of Streptomyces sp. NP73.</title>
        <authorList>
            <person name="Konwar A.N."/>
            <person name="Saikia K."/>
            <person name="Thakur D."/>
        </authorList>
    </citation>
    <scope>NUCLEOTIDE SEQUENCE [LARGE SCALE GENOMIC DNA]</scope>
    <source>
        <strain evidence="3 4">NP73</strain>
    </source>
</reference>
<keyword evidence="1" id="KW-0040">ANK repeat</keyword>
<protein>
    <submittedName>
        <fullName evidence="3">Ankyrin repeat domain-containing protein</fullName>
    </submittedName>
</protein>
<evidence type="ECO:0000313" key="4">
    <source>
        <dbReference type="Proteomes" id="UP001223390"/>
    </source>
</evidence>
<dbReference type="RefSeq" id="WP_285340137.1">
    <property type="nucleotide sequence ID" value="NZ_JASITI010000001.1"/>
</dbReference>
<dbReference type="Gene3D" id="1.25.40.20">
    <property type="entry name" value="Ankyrin repeat-containing domain"/>
    <property type="match status" value="1"/>
</dbReference>
<gene>
    <name evidence="3" type="ORF">QEZ40_000100</name>
</gene>
<name>A0ABT7GKY5_9ACTN</name>
<evidence type="ECO:0000313" key="3">
    <source>
        <dbReference type="EMBL" id="MDK9494231.1"/>
    </source>
</evidence>
<dbReference type="PROSITE" id="PS50088">
    <property type="entry name" value="ANK_REPEAT"/>
    <property type="match status" value="1"/>
</dbReference>
<dbReference type="Proteomes" id="UP001223390">
    <property type="component" value="Unassembled WGS sequence"/>
</dbReference>
<dbReference type="PROSITE" id="PS50297">
    <property type="entry name" value="ANK_REP_REGION"/>
    <property type="match status" value="1"/>
</dbReference>
<proteinExistence type="predicted"/>
<comment type="caution">
    <text evidence="3">The sequence shown here is derived from an EMBL/GenBank/DDBJ whole genome shotgun (WGS) entry which is preliminary data.</text>
</comment>
<evidence type="ECO:0000256" key="2">
    <source>
        <dbReference type="SAM" id="MobiDB-lite"/>
    </source>
</evidence>
<dbReference type="SUPFAM" id="SSF48403">
    <property type="entry name" value="Ankyrin repeat"/>
    <property type="match status" value="1"/>
</dbReference>
<accession>A0ABT7GKY5</accession>
<dbReference type="InterPro" id="IPR002110">
    <property type="entry name" value="Ankyrin_rpt"/>
</dbReference>
<feature type="repeat" description="ANK" evidence="1">
    <location>
        <begin position="497"/>
        <end position="530"/>
    </location>
</feature>
<feature type="compositionally biased region" description="Low complexity" evidence="2">
    <location>
        <begin position="599"/>
        <end position="609"/>
    </location>
</feature>
<feature type="compositionally biased region" description="Acidic residues" evidence="2">
    <location>
        <begin position="580"/>
        <end position="597"/>
    </location>
</feature>
<dbReference type="InterPro" id="IPR036770">
    <property type="entry name" value="Ankyrin_rpt-contain_sf"/>
</dbReference>
<feature type="region of interest" description="Disordered" evidence="2">
    <location>
        <begin position="580"/>
        <end position="628"/>
    </location>
</feature>
<feature type="compositionally biased region" description="Acidic residues" evidence="2">
    <location>
        <begin position="610"/>
        <end position="622"/>
    </location>
</feature>
<evidence type="ECO:0000256" key="1">
    <source>
        <dbReference type="PROSITE-ProRule" id="PRU00023"/>
    </source>
</evidence>
<organism evidence="3 4">
    <name type="scientific">Streptomyces katrae</name>
    <dbReference type="NCBI Taxonomy" id="68223"/>
    <lineage>
        <taxon>Bacteria</taxon>
        <taxon>Bacillati</taxon>
        <taxon>Actinomycetota</taxon>
        <taxon>Actinomycetes</taxon>
        <taxon>Kitasatosporales</taxon>
        <taxon>Streptomycetaceae</taxon>
        <taxon>Streptomyces</taxon>
    </lineage>
</organism>
<dbReference type="EMBL" id="JASITI010000001">
    <property type="protein sequence ID" value="MDK9494231.1"/>
    <property type="molecule type" value="Genomic_DNA"/>
</dbReference>